<dbReference type="InterPro" id="IPR036390">
    <property type="entry name" value="WH_DNA-bd_sf"/>
</dbReference>
<dbReference type="PROSITE" id="PS50995">
    <property type="entry name" value="HTH_MARR_2"/>
    <property type="match status" value="1"/>
</dbReference>
<dbReference type="InterPro" id="IPR036388">
    <property type="entry name" value="WH-like_DNA-bd_sf"/>
</dbReference>
<evidence type="ECO:0000313" key="3">
    <source>
        <dbReference type="Proteomes" id="UP000319478"/>
    </source>
</evidence>
<dbReference type="PANTHER" id="PTHR33164:SF95">
    <property type="entry name" value="TRANSCRIPTIONAL REGULATOR"/>
    <property type="match status" value="1"/>
</dbReference>
<proteinExistence type="predicted"/>
<dbReference type="EMBL" id="BJNN01000089">
    <property type="protein sequence ID" value="GEC63875.1"/>
    <property type="molecule type" value="Genomic_DNA"/>
</dbReference>
<accession>A0ABQ0SGL2</accession>
<evidence type="ECO:0000259" key="1">
    <source>
        <dbReference type="PROSITE" id="PS50995"/>
    </source>
</evidence>
<reference evidence="2 3" key="1">
    <citation type="submission" date="2019-06" db="EMBL/GenBank/DDBJ databases">
        <title>Whole genome shotgun sequence of Komagataeibacter hansenii NBRC 14820.</title>
        <authorList>
            <person name="Hosoyama A."/>
            <person name="Uohara A."/>
            <person name="Ohji S."/>
            <person name="Ichikawa N."/>
        </authorList>
    </citation>
    <scope>NUCLEOTIDE SEQUENCE [LARGE SCALE GENOMIC DNA]</scope>
    <source>
        <strain evidence="2 3">NBRC 14820</strain>
    </source>
</reference>
<dbReference type="SMART" id="SM00347">
    <property type="entry name" value="HTH_MARR"/>
    <property type="match status" value="1"/>
</dbReference>
<comment type="caution">
    <text evidence="2">The sequence shown here is derived from an EMBL/GenBank/DDBJ whole genome shotgun (WGS) entry which is preliminary data.</text>
</comment>
<sequence length="154" mass="17615">MQRAGLHMTETDDTTYTTYDLHEQIGHLLRRAYQRHTSLFQTVIPDDHLTSVQFAVLATVFREKEGSLIHIGRITAIDHATLRGICSRLKQRGLINIRGNPDDRRERLLSLSEEGMEMVRTYLPQAARVSELTLEPLDACERIAALHVLRKLAE</sequence>
<evidence type="ECO:0000313" key="2">
    <source>
        <dbReference type="EMBL" id="GEC63875.1"/>
    </source>
</evidence>
<dbReference type="InterPro" id="IPR039422">
    <property type="entry name" value="MarR/SlyA-like"/>
</dbReference>
<dbReference type="PANTHER" id="PTHR33164">
    <property type="entry name" value="TRANSCRIPTIONAL REGULATOR, MARR FAMILY"/>
    <property type="match status" value="1"/>
</dbReference>
<dbReference type="SUPFAM" id="SSF46785">
    <property type="entry name" value="Winged helix' DNA-binding domain"/>
    <property type="match status" value="1"/>
</dbReference>
<dbReference type="InterPro" id="IPR000835">
    <property type="entry name" value="HTH_MarR-typ"/>
</dbReference>
<organism evidence="2 3">
    <name type="scientific">Novacetimonas hansenii</name>
    <name type="common">Komagataeibacter hansenii</name>
    <dbReference type="NCBI Taxonomy" id="436"/>
    <lineage>
        <taxon>Bacteria</taxon>
        <taxon>Pseudomonadati</taxon>
        <taxon>Pseudomonadota</taxon>
        <taxon>Alphaproteobacteria</taxon>
        <taxon>Acetobacterales</taxon>
        <taxon>Acetobacteraceae</taxon>
        <taxon>Novacetimonas</taxon>
    </lineage>
</organism>
<keyword evidence="3" id="KW-1185">Reference proteome</keyword>
<gene>
    <name evidence="2" type="ORF">GHA01_17240</name>
</gene>
<feature type="domain" description="HTH marR-type" evidence="1">
    <location>
        <begin position="22"/>
        <end position="154"/>
    </location>
</feature>
<dbReference type="Proteomes" id="UP000319478">
    <property type="component" value="Unassembled WGS sequence"/>
</dbReference>
<name>A0ABQ0SGL2_NOVHA</name>
<dbReference type="Gene3D" id="1.10.10.10">
    <property type="entry name" value="Winged helix-like DNA-binding domain superfamily/Winged helix DNA-binding domain"/>
    <property type="match status" value="1"/>
</dbReference>
<protein>
    <submittedName>
        <fullName evidence="2">MarR family transcriptional regulator</fullName>
    </submittedName>
</protein>